<reference evidence="6 7" key="1">
    <citation type="journal article" date="2006" name="Science">
        <title>The genome of black cottonwood, Populus trichocarpa (Torr. &amp; Gray).</title>
        <authorList>
            <person name="Tuskan G.A."/>
            <person name="Difazio S."/>
            <person name="Jansson S."/>
            <person name="Bohlmann J."/>
            <person name="Grigoriev I."/>
            <person name="Hellsten U."/>
            <person name="Putnam N."/>
            <person name="Ralph S."/>
            <person name="Rombauts S."/>
            <person name="Salamov A."/>
            <person name="Schein J."/>
            <person name="Sterck L."/>
            <person name="Aerts A."/>
            <person name="Bhalerao R.R."/>
            <person name="Bhalerao R.P."/>
            <person name="Blaudez D."/>
            <person name="Boerjan W."/>
            <person name="Brun A."/>
            <person name="Brunner A."/>
            <person name="Busov V."/>
            <person name="Campbell M."/>
            <person name="Carlson J."/>
            <person name="Chalot M."/>
            <person name="Chapman J."/>
            <person name="Chen G.L."/>
            <person name="Cooper D."/>
            <person name="Coutinho P.M."/>
            <person name="Couturier J."/>
            <person name="Covert S."/>
            <person name="Cronk Q."/>
            <person name="Cunningham R."/>
            <person name="Davis J."/>
            <person name="Degroeve S."/>
            <person name="Dejardin A."/>
            <person name="Depamphilis C."/>
            <person name="Detter J."/>
            <person name="Dirks B."/>
            <person name="Dubchak I."/>
            <person name="Duplessis S."/>
            <person name="Ehlting J."/>
            <person name="Ellis B."/>
            <person name="Gendler K."/>
            <person name="Goodstein D."/>
            <person name="Gribskov M."/>
            <person name="Grimwood J."/>
            <person name="Groover A."/>
            <person name="Gunter L."/>
            <person name="Hamberger B."/>
            <person name="Heinze B."/>
            <person name="Helariutta Y."/>
            <person name="Henrissat B."/>
            <person name="Holligan D."/>
            <person name="Holt R."/>
            <person name="Huang W."/>
            <person name="Islam-Faridi N."/>
            <person name="Jones S."/>
            <person name="Jones-Rhoades M."/>
            <person name="Jorgensen R."/>
            <person name="Joshi C."/>
            <person name="Kangasjarvi J."/>
            <person name="Karlsson J."/>
            <person name="Kelleher C."/>
            <person name="Kirkpatrick R."/>
            <person name="Kirst M."/>
            <person name="Kohler A."/>
            <person name="Kalluri U."/>
            <person name="Larimer F."/>
            <person name="Leebens-Mack J."/>
            <person name="Leple J.C."/>
            <person name="Locascio P."/>
            <person name="Lou Y."/>
            <person name="Lucas S."/>
            <person name="Martin F."/>
            <person name="Montanini B."/>
            <person name="Napoli C."/>
            <person name="Nelson D.R."/>
            <person name="Nelson C."/>
            <person name="Nieminen K."/>
            <person name="Nilsson O."/>
            <person name="Pereda V."/>
            <person name="Peter G."/>
            <person name="Philippe R."/>
            <person name="Pilate G."/>
            <person name="Poliakov A."/>
            <person name="Razumovskaya J."/>
            <person name="Richardson P."/>
            <person name="Rinaldi C."/>
            <person name="Ritland K."/>
            <person name="Rouze P."/>
            <person name="Ryaboy D."/>
            <person name="Schmutz J."/>
            <person name="Schrader J."/>
            <person name="Segerman B."/>
            <person name="Shin H."/>
            <person name="Siddiqui A."/>
            <person name="Sterky F."/>
            <person name="Terry A."/>
            <person name="Tsai C.J."/>
            <person name="Uberbacher E."/>
            <person name="Unneberg P."/>
            <person name="Vahala J."/>
            <person name="Wall K."/>
            <person name="Wessler S."/>
            <person name="Yang G."/>
            <person name="Yin T."/>
            <person name="Douglas C."/>
            <person name="Marra M."/>
            <person name="Sandberg G."/>
            <person name="Van de Peer Y."/>
            <person name="Rokhsar D."/>
        </authorList>
    </citation>
    <scope>NUCLEOTIDE SEQUENCE [LARGE SCALE GENOMIC DNA]</scope>
    <source>
        <strain evidence="7">cv. Nisqually</strain>
        <strain evidence="6">Nisqually-1</strain>
    </source>
</reference>
<keyword evidence="3" id="KW-0521">NADP</keyword>
<comment type="similarity">
    <text evidence="2">Belongs to the short-chain dehydrogenases/reductases (SDR) family.</text>
</comment>
<dbReference type="CDD" id="cd05233">
    <property type="entry name" value="SDR_c"/>
    <property type="match status" value="1"/>
</dbReference>
<dbReference type="AlphaFoldDB" id="A0A3N7HMX0"/>
<reference evidence="6" key="2">
    <citation type="submission" date="2017-07" db="EMBL/GenBank/DDBJ databases">
        <title>WGS assembly of Populus trichocarpa.</title>
        <authorList>
            <person name="Tuskan G."/>
            <person name="Difazio S."/>
            <person name="Jansson S."/>
            <person name="Bohlmann J."/>
            <person name="Grigoriev I."/>
            <person name="Hellsten U."/>
            <person name="Putnam N."/>
            <person name="Ralph S."/>
            <person name="Rombauts S."/>
            <person name="Salamov A."/>
            <person name="Schein J."/>
            <person name="Sterck L."/>
            <person name="Aerts A."/>
            <person name="Bhalerao R."/>
            <person name="Bhalerao R."/>
            <person name="Blaudez D."/>
            <person name="Boerjan W."/>
            <person name="Brun A."/>
            <person name="Brunner A."/>
            <person name="Busov V."/>
            <person name="Campbell M."/>
            <person name="Carlson J."/>
            <person name="Chalot M."/>
            <person name="Chapman J."/>
            <person name="Chen G."/>
            <person name="Cooper D."/>
            <person name="Coutinho P."/>
            <person name="Couturier J."/>
            <person name="Covert S."/>
            <person name="Cronk Q."/>
            <person name="Cunningham R."/>
            <person name="Davis J."/>
            <person name="Degroeve S."/>
            <person name="Dejardin A."/>
            <person name="Depamphilis C."/>
            <person name="Detter J."/>
            <person name="Dirks B."/>
            <person name="Dubchak I."/>
            <person name="Duplessis S."/>
            <person name="Ehlting J."/>
            <person name="Ellis B."/>
            <person name="Gendler K."/>
            <person name="Goodstein D."/>
            <person name="Gribskov M."/>
            <person name="Grimwood J."/>
            <person name="Groover A."/>
            <person name="Gunter L."/>
            <person name="Hamberger B."/>
            <person name="Heinze B."/>
            <person name="Helariutta Y."/>
            <person name="Henrissat B."/>
            <person name="Holligan D."/>
            <person name="Holt R."/>
            <person name="Huang W."/>
            <person name="Islam-Faridi N."/>
            <person name="Jones S."/>
            <person name="Jones-Rhoades M."/>
            <person name="Jorgensen R."/>
            <person name="Joshi C."/>
            <person name="Kangasjarvi J."/>
            <person name="Karlsson J."/>
            <person name="Kelleher C."/>
            <person name="Kirkpatrick R."/>
            <person name="Kirst M."/>
            <person name="Kohler A."/>
            <person name="Kalluri U."/>
            <person name="Larimer F."/>
            <person name="Leebens-Mack J."/>
            <person name="Leple J."/>
            <person name="Locascio P."/>
            <person name="Lou Y."/>
            <person name="Lucas S."/>
            <person name="Martin F."/>
            <person name="Montanini B."/>
            <person name="Napoli C."/>
            <person name="Nelson D."/>
            <person name="Nelson C."/>
            <person name="Nieminen K."/>
            <person name="Nilsson O."/>
            <person name="Pereda V."/>
            <person name="Peter G."/>
            <person name="Philippe R."/>
            <person name="Pilate G."/>
            <person name="Poliakov A."/>
            <person name="Razumovskaya J."/>
            <person name="Richardson P."/>
            <person name="Rinaldi C."/>
            <person name="Ritland K."/>
            <person name="Rouze P."/>
            <person name="Ryaboy D."/>
            <person name="Schmutz J."/>
            <person name="Schrader J."/>
            <person name="Segerman B."/>
            <person name="Shin H."/>
            <person name="Siddiqui A."/>
            <person name="Sterky F."/>
            <person name="Terry A."/>
            <person name="Tsai C."/>
            <person name="Uberbacher E."/>
            <person name="Unneberg P."/>
            <person name="Vahala J."/>
            <person name="Wall K."/>
            <person name="Wessler S."/>
            <person name="Yang G."/>
            <person name="Yin T."/>
            <person name="Douglas C."/>
            <person name="Marra M."/>
            <person name="Sandberg G."/>
            <person name="Van De Peer Y."/>
            <person name="Rokhsar D."/>
        </authorList>
    </citation>
    <scope>NUCLEOTIDE SEQUENCE</scope>
    <source>
        <strain evidence="6">Nisqually-1</strain>
    </source>
</reference>
<comment type="subcellular location">
    <subcellularLocation>
        <location evidence="1">Membrane</location>
        <topology evidence="1">Single-pass type II membrane protein</topology>
    </subcellularLocation>
</comment>
<dbReference type="Pfam" id="PF00106">
    <property type="entry name" value="adh_short"/>
    <property type="match status" value="1"/>
</dbReference>
<dbReference type="InterPro" id="IPR036291">
    <property type="entry name" value="NAD(P)-bd_dom_sf"/>
</dbReference>
<dbReference type="EMBL" id="CM009304">
    <property type="protein sequence ID" value="RQP00830.1"/>
    <property type="molecule type" value="Genomic_DNA"/>
</dbReference>
<dbReference type="PANTHER" id="PTHR43391:SF76">
    <property type="entry name" value="11-BETA-HYDROXYSTEROID DEHYDROGENASE-LIKE 2-RELATED"/>
    <property type="match status" value="1"/>
</dbReference>
<dbReference type="Gene3D" id="3.40.50.720">
    <property type="entry name" value="NAD(P)-binding Rossmann-like Domain"/>
    <property type="match status" value="1"/>
</dbReference>
<keyword evidence="7" id="KW-1185">Reference proteome</keyword>
<evidence type="ECO:0000256" key="1">
    <source>
        <dbReference type="ARBA" id="ARBA00004606"/>
    </source>
</evidence>
<evidence type="ECO:0000256" key="2">
    <source>
        <dbReference type="ARBA" id="ARBA00006484"/>
    </source>
</evidence>
<protein>
    <submittedName>
        <fullName evidence="6">Uncharacterized protein</fullName>
    </submittedName>
</protein>
<evidence type="ECO:0000313" key="6">
    <source>
        <dbReference type="EMBL" id="RQP00829.1"/>
    </source>
</evidence>
<dbReference type="InterPro" id="IPR002347">
    <property type="entry name" value="SDR_fam"/>
</dbReference>
<dbReference type="SUPFAM" id="SSF51735">
    <property type="entry name" value="NAD(P)-binding Rossmann-fold domains"/>
    <property type="match status" value="1"/>
</dbReference>
<name>A0A3N7HMX0_POPTR</name>
<organism evidence="6 7">
    <name type="scientific">Populus trichocarpa</name>
    <name type="common">Western balsam poplar</name>
    <name type="synonym">Populus balsamifera subsp. trichocarpa</name>
    <dbReference type="NCBI Taxonomy" id="3694"/>
    <lineage>
        <taxon>Eukaryota</taxon>
        <taxon>Viridiplantae</taxon>
        <taxon>Streptophyta</taxon>
        <taxon>Embryophyta</taxon>
        <taxon>Tracheophyta</taxon>
        <taxon>Spermatophyta</taxon>
        <taxon>Magnoliopsida</taxon>
        <taxon>eudicotyledons</taxon>
        <taxon>Gunneridae</taxon>
        <taxon>Pentapetalae</taxon>
        <taxon>rosids</taxon>
        <taxon>fabids</taxon>
        <taxon>Malpighiales</taxon>
        <taxon>Salicaceae</taxon>
        <taxon>Saliceae</taxon>
        <taxon>Populus</taxon>
    </lineage>
</organism>
<dbReference type="STRING" id="3694.A0A3N7HMX0"/>
<dbReference type="GO" id="GO:0016020">
    <property type="term" value="C:membrane"/>
    <property type="evidence" value="ECO:0007669"/>
    <property type="project" value="UniProtKB-SubCell"/>
</dbReference>
<evidence type="ECO:0000256" key="5">
    <source>
        <dbReference type="ARBA" id="ARBA00023002"/>
    </source>
</evidence>
<sequence length="103" mass="12249">MMSLLLHQPYKDINFWGSVYCTYFAIPHLKRKNRRIVVIASVAPFLPIPRLSFYNASKAVYSMYETEGRIRIRDRNNNCYSWIDQVRNDTRKIPKPARQIGIR</sequence>
<keyword evidence="5" id="KW-0560">Oxidoreductase</keyword>
<proteinExistence type="inferred from homology"/>
<dbReference type="InParanoid" id="A0A3N7HMX0"/>
<evidence type="ECO:0000256" key="4">
    <source>
        <dbReference type="ARBA" id="ARBA00022968"/>
    </source>
</evidence>
<dbReference type="PANTHER" id="PTHR43391">
    <property type="entry name" value="RETINOL DEHYDROGENASE-RELATED"/>
    <property type="match status" value="1"/>
</dbReference>
<keyword evidence="4" id="KW-0735">Signal-anchor</keyword>
<dbReference type="EMBL" id="CM009304">
    <property type="protein sequence ID" value="RQP00829.1"/>
    <property type="molecule type" value="Genomic_DNA"/>
</dbReference>
<accession>A0A3N7HMX0</accession>
<evidence type="ECO:0000313" key="7">
    <source>
        <dbReference type="Proteomes" id="UP000006729"/>
    </source>
</evidence>
<gene>
    <name evidence="6" type="ORF">POPTR_015G100101</name>
</gene>
<dbReference type="Proteomes" id="UP000006729">
    <property type="component" value="Chromosome 15"/>
</dbReference>
<evidence type="ECO:0000256" key="3">
    <source>
        <dbReference type="ARBA" id="ARBA00022857"/>
    </source>
</evidence>
<dbReference type="GO" id="GO:0016491">
    <property type="term" value="F:oxidoreductase activity"/>
    <property type="evidence" value="ECO:0007669"/>
    <property type="project" value="UniProtKB-KW"/>
</dbReference>
<keyword evidence="4" id="KW-0812">Transmembrane</keyword>